<dbReference type="GO" id="GO:0016020">
    <property type="term" value="C:membrane"/>
    <property type="evidence" value="ECO:0007669"/>
    <property type="project" value="InterPro"/>
</dbReference>
<dbReference type="InterPro" id="IPR004090">
    <property type="entry name" value="Chemotax_Me-accpt_rcpt"/>
</dbReference>
<dbReference type="GO" id="GO:0006935">
    <property type="term" value="P:chemotaxis"/>
    <property type="evidence" value="ECO:0007669"/>
    <property type="project" value="InterPro"/>
</dbReference>
<dbReference type="SMART" id="SM00304">
    <property type="entry name" value="HAMP"/>
    <property type="match status" value="1"/>
</dbReference>
<gene>
    <name evidence="7" type="ORF">SAMN02745123_01265</name>
</gene>
<evidence type="ECO:0000259" key="5">
    <source>
        <dbReference type="PROSITE" id="PS50111"/>
    </source>
</evidence>
<feature type="domain" description="Methyl-accepting transducer" evidence="5">
    <location>
        <begin position="252"/>
        <end position="502"/>
    </location>
</feature>
<dbReference type="SMART" id="SM00283">
    <property type="entry name" value="MA"/>
    <property type="match status" value="1"/>
</dbReference>
<evidence type="ECO:0000256" key="1">
    <source>
        <dbReference type="ARBA" id="ARBA00023224"/>
    </source>
</evidence>
<dbReference type="InterPro" id="IPR003660">
    <property type="entry name" value="HAMP_dom"/>
</dbReference>
<dbReference type="PANTHER" id="PTHR32089:SF112">
    <property type="entry name" value="LYSOZYME-LIKE PROTEIN-RELATED"/>
    <property type="match status" value="1"/>
</dbReference>
<dbReference type="Pfam" id="PF00672">
    <property type="entry name" value="HAMP"/>
    <property type="match status" value="1"/>
</dbReference>
<evidence type="ECO:0000256" key="3">
    <source>
        <dbReference type="PROSITE-ProRule" id="PRU00284"/>
    </source>
</evidence>
<dbReference type="GO" id="GO:0007165">
    <property type="term" value="P:signal transduction"/>
    <property type="evidence" value="ECO:0007669"/>
    <property type="project" value="UniProtKB-KW"/>
</dbReference>
<feature type="transmembrane region" description="Helical" evidence="4">
    <location>
        <begin position="178"/>
        <end position="200"/>
    </location>
</feature>
<dbReference type="PROSITE" id="PS50111">
    <property type="entry name" value="CHEMOTAXIS_TRANSDUC_2"/>
    <property type="match status" value="1"/>
</dbReference>
<dbReference type="STRING" id="1121421.SAMN02745123_01265"/>
<comment type="similarity">
    <text evidence="2">Belongs to the methyl-accepting chemotaxis (MCP) protein family.</text>
</comment>
<evidence type="ECO:0000256" key="2">
    <source>
        <dbReference type="ARBA" id="ARBA00029447"/>
    </source>
</evidence>
<dbReference type="PROSITE" id="PS50885">
    <property type="entry name" value="HAMP"/>
    <property type="match status" value="1"/>
</dbReference>
<protein>
    <submittedName>
        <fullName evidence="7">Methyl-accepting chemotaxis protein</fullName>
    </submittedName>
</protein>
<evidence type="ECO:0000313" key="7">
    <source>
        <dbReference type="EMBL" id="SHK24919.1"/>
    </source>
</evidence>
<reference evidence="8" key="1">
    <citation type="submission" date="2016-11" db="EMBL/GenBank/DDBJ databases">
        <authorList>
            <person name="Varghese N."/>
            <person name="Submissions S."/>
        </authorList>
    </citation>
    <scope>NUCLEOTIDE SEQUENCE [LARGE SCALE GENOMIC DNA]</scope>
    <source>
        <strain evidence="8">DSM 10349</strain>
    </source>
</reference>
<dbReference type="CDD" id="cd06225">
    <property type="entry name" value="HAMP"/>
    <property type="match status" value="1"/>
</dbReference>
<dbReference type="SUPFAM" id="SSF58104">
    <property type="entry name" value="Methyl-accepting chemotaxis protein (MCP) signaling domain"/>
    <property type="match status" value="1"/>
</dbReference>
<feature type="domain" description="HAMP" evidence="6">
    <location>
        <begin position="202"/>
        <end position="254"/>
    </location>
</feature>
<dbReference type="AlphaFoldDB" id="A0A1M6QXC0"/>
<dbReference type="InterPro" id="IPR004089">
    <property type="entry name" value="MCPsignal_dom"/>
</dbReference>
<keyword evidence="4" id="KW-0812">Transmembrane</keyword>
<dbReference type="Proteomes" id="UP000183997">
    <property type="component" value="Unassembled WGS sequence"/>
</dbReference>
<name>A0A1M6QXC0_9FIRM</name>
<dbReference type="Gene3D" id="1.10.287.950">
    <property type="entry name" value="Methyl-accepting chemotaxis protein"/>
    <property type="match status" value="1"/>
</dbReference>
<organism evidence="7 8">
    <name type="scientific">Desulforamulus aeronauticus DSM 10349</name>
    <dbReference type="NCBI Taxonomy" id="1121421"/>
    <lineage>
        <taxon>Bacteria</taxon>
        <taxon>Bacillati</taxon>
        <taxon>Bacillota</taxon>
        <taxon>Clostridia</taxon>
        <taxon>Eubacteriales</taxon>
        <taxon>Peptococcaceae</taxon>
        <taxon>Desulforamulus</taxon>
    </lineage>
</organism>
<dbReference type="PRINTS" id="PR00260">
    <property type="entry name" value="CHEMTRNSDUCR"/>
</dbReference>
<keyword evidence="4" id="KW-1133">Transmembrane helix</keyword>
<dbReference type="GO" id="GO:0004888">
    <property type="term" value="F:transmembrane signaling receptor activity"/>
    <property type="evidence" value="ECO:0007669"/>
    <property type="project" value="InterPro"/>
</dbReference>
<keyword evidence="4" id="KW-0472">Membrane</keyword>
<dbReference type="PANTHER" id="PTHR32089">
    <property type="entry name" value="METHYL-ACCEPTING CHEMOTAXIS PROTEIN MCPB"/>
    <property type="match status" value="1"/>
</dbReference>
<keyword evidence="1 3" id="KW-0807">Transducer</keyword>
<keyword evidence="8" id="KW-1185">Reference proteome</keyword>
<evidence type="ECO:0000313" key="8">
    <source>
        <dbReference type="Proteomes" id="UP000183997"/>
    </source>
</evidence>
<sequence length="517" mass="57034">MLALIMFIGGTSFFFINSIKEKTRVIENSTKQVQLALETEKEFKEAVSSTRAYMGYGDESFITKENQKIADVDKKMKALLQIVDEKDKSKMQLVITLLGNYKKRVSDELFPLARNFHHTVATGEIDKAQELRNKTLSLSNEISILQGQIESELGTIAKKNNDLFNRSLSASLSEQDKVITATLLLNFFTIVVGMILSVFLTKMIRSPIIHTAKEAEKFVIGDFRQEIHCTSSDEVGQLTRTLNQMRLSFREILQNLGQLSGNLDEAANQLVIQSEQTSQGAESISATTNQNACRITDLSQRSQQMLQQADSACQQAKQGYQGISLVINQMQDILEVSNEVETSVQDLHSAINKTSQFVEVISSIAERTHLLALNAAIEAARAGEAGKGFSIVSDEVRKLAEQAAQSVGEVNKLMLEIQNAATKSRISLASGNQKVQEGNKMVGEVGGLFHKIIQEVQYLSEHVRNVVTDTQQIEAGGKIMAVTSQRQTVAMQEAKTAAIGLKNLSEGLQGVLLKFKI</sequence>
<dbReference type="Pfam" id="PF00015">
    <property type="entry name" value="MCPsignal"/>
    <property type="match status" value="1"/>
</dbReference>
<accession>A0A1M6QXC0</accession>
<evidence type="ECO:0000256" key="4">
    <source>
        <dbReference type="SAM" id="Phobius"/>
    </source>
</evidence>
<evidence type="ECO:0000259" key="6">
    <source>
        <dbReference type="PROSITE" id="PS50885"/>
    </source>
</evidence>
<dbReference type="EMBL" id="FRAR01000009">
    <property type="protein sequence ID" value="SHK24919.1"/>
    <property type="molecule type" value="Genomic_DNA"/>
</dbReference>
<proteinExistence type="inferred from homology"/>